<organism evidence="5 6">
    <name type="scientific">Camelliibacillus cellulosilyticus</name>
    <dbReference type="NCBI Taxonomy" id="2174486"/>
    <lineage>
        <taxon>Bacteria</taxon>
        <taxon>Bacillati</taxon>
        <taxon>Bacillota</taxon>
        <taxon>Bacilli</taxon>
        <taxon>Bacillales</taxon>
        <taxon>Sporolactobacillaceae</taxon>
        <taxon>Camelliibacillus</taxon>
    </lineage>
</organism>
<feature type="transmembrane region" description="Helical" evidence="4">
    <location>
        <begin position="287"/>
        <end position="306"/>
    </location>
</feature>
<keyword evidence="4" id="KW-0812">Transmembrane</keyword>
<feature type="transmembrane region" description="Helical" evidence="4">
    <location>
        <begin position="411"/>
        <end position="435"/>
    </location>
</feature>
<dbReference type="Pfam" id="PF03323">
    <property type="entry name" value="GerA"/>
    <property type="match status" value="1"/>
</dbReference>
<evidence type="ECO:0000313" key="5">
    <source>
        <dbReference type="EMBL" id="MFC4617130.1"/>
    </source>
</evidence>
<dbReference type="PANTHER" id="PTHR22550:SF5">
    <property type="entry name" value="LEUCINE ZIPPER PROTEIN 4"/>
    <property type="match status" value="1"/>
</dbReference>
<keyword evidence="6" id="KW-1185">Reference proteome</keyword>
<reference evidence="6" key="1">
    <citation type="journal article" date="2019" name="Int. J. Syst. Evol. Microbiol.">
        <title>The Global Catalogue of Microorganisms (GCM) 10K type strain sequencing project: providing services to taxonomists for standard genome sequencing and annotation.</title>
        <authorList>
            <consortium name="The Broad Institute Genomics Platform"/>
            <consortium name="The Broad Institute Genome Sequencing Center for Infectious Disease"/>
            <person name="Wu L."/>
            <person name="Ma J."/>
        </authorList>
    </citation>
    <scope>NUCLEOTIDE SEQUENCE [LARGE SCALE GENOMIC DNA]</scope>
    <source>
        <strain evidence="6">CGMCC 1.16306</strain>
    </source>
</reference>
<evidence type="ECO:0000256" key="1">
    <source>
        <dbReference type="ARBA" id="ARBA00005278"/>
    </source>
</evidence>
<keyword evidence="4" id="KW-1133">Transmembrane helix</keyword>
<feature type="transmembrane region" description="Helical" evidence="4">
    <location>
        <begin position="365"/>
        <end position="391"/>
    </location>
</feature>
<dbReference type="InterPro" id="IPR050768">
    <property type="entry name" value="UPF0353/GerABKA_families"/>
</dbReference>
<comment type="caution">
    <text evidence="5">The sequence shown here is derived from an EMBL/GenBank/DDBJ whole genome shotgun (WGS) entry which is preliminary data.</text>
</comment>
<feature type="region of interest" description="Disordered" evidence="3">
    <location>
        <begin position="474"/>
        <end position="496"/>
    </location>
</feature>
<proteinExistence type="inferred from homology"/>
<dbReference type="RefSeq" id="WP_376844191.1">
    <property type="nucleotide sequence ID" value="NZ_JBHSFW010000001.1"/>
</dbReference>
<name>A0ABV9GIS7_9BACL</name>
<evidence type="ECO:0000313" key="6">
    <source>
        <dbReference type="Proteomes" id="UP001596022"/>
    </source>
</evidence>
<dbReference type="PANTHER" id="PTHR22550">
    <property type="entry name" value="SPORE GERMINATION PROTEIN"/>
    <property type="match status" value="1"/>
</dbReference>
<dbReference type="Proteomes" id="UP001596022">
    <property type="component" value="Unassembled WGS sequence"/>
</dbReference>
<evidence type="ECO:0000256" key="4">
    <source>
        <dbReference type="SAM" id="Phobius"/>
    </source>
</evidence>
<keyword evidence="2 4" id="KW-0472">Membrane</keyword>
<protein>
    <submittedName>
        <fullName evidence="5">Spore germination protein</fullName>
    </submittedName>
</protein>
<gene>
    <name evidence="5" type="ORF">ACFO4N_00140</name>
</gene>
<dbReference type="InterPro" id="IPR004995">
    <property type="entry name" value="Spore_Ger"/>
</dbReference>
<evidence type="ECO:0000256" key="3">
    <source>
        <dbReference type="SAM" id="MobiDB-lite"/>
    </source>
</evidence>
<dbReference type="EMBL" id="JBHSFW010000001">
    <property type="protein sequence ID" value="MFC4617130.1"/>
    <property type="molecule type" value="Genomic_DNA"/>
</dbReference>
<accession>A0ABV9GIS7</accession>
<comment type="similarity">
    <text evidence="1">Belongs to the GerABKA family.</text>
</comment>
<evidence type="ECO:0000256" key="2">
    <source>
        <dbReference type="ARBA" id="ARBA00023136"/>
    </source>
</evidence>
<sequence length="496" mass="56126">MKWLDRWRQIKNKDETISELFGRLSQSEDFVSRDHNLKKMTVRISYIKPIIDMDALHRDILPALIQSDGHSLEDLMRTIPFAHIIRTSDVDEIKKNILTGSIYIQENKEDPKGILIEAPVQKDRPISPPEVETSVVGPKESFVDTLDTNIYLLRKRLPLPNLKVKEVVVGKVTKTKVAIVYIEGIANKENVNTVTQRIKNIEYDQIIDSSFIEQMISDDYHSPFPQMMDTERPDRTVSGLVEGKVVVLVDGSSFALLGPTTIVEFFSAFDDYALNWYLASFLRMVRLASVAFSVLASSFYVAVLTYHYQIIPKNLMATLISSRMGIPFPPIIEALFMELTIEILREAGVRLPTKVGQTIGIVGGIVIGTAAVDASLTSNVLLILVAMGALASFTTPNYKMNNTVRLIRFPFLIAAGFWGLFGIAVAFGLFVAHLVKLKSLDRPYIEPFYPFRPRDLKDAFFRLPYTLQKMRPMQLRPEDPGRMNGPRVLKKRDIDE</sequence>
<dbReference type="PIRSF" id="PIRSF005690">
    <property type="entry name" value="GerBA"/>
    <property type="match status" value="1"/>
</dbReference>